<organism evidence="1 2">
    <name type="scientific">Prorocentrum cordatum</name>
    <dbReference type="NCBI Taxonomy" id="2364126"/>
    <lineage>
        <taxon>Eukaryota</taxon>
        <taxon>Sar</taxon>
        <taxon>Alveolata</taxon>
        <taxon>Dinophyceae</taxon>
        <taxon>Prorocentrales</taxon>
        <taxon>Prorocentraceae</taxon>
        <taxon>Prorocentrum</taxon>
    </lineage>
</organism>
<dbReference type="EMBL" id="CAUYUJ010021151">
    <property type="protein sequence ID" value="CAK0902992.1"/>
    <property type="molecule type" value="Genomic_DNA"/>
</dbReference>
<reference evidence="1" key="1">
    <citation type="submission" date="2023-10" db="EMBL/GenBank/DDBJ databases">
        <authorList>
            <person name="Chen Y."/>
            <person name="Shah S."/>
            <person name="Dougan E. K."/>
            <person name="Thang M."/>
            <person name="Chan C."/>
        </authorList>
    </citation>
    <scope>NUCLEOTIDE SEQUENCE [LARGE SCALE GENOMIC DNA]</scope>
</reference>
<protein>
    <submittedName>
        <fullName evidence="1">Uncharacterized protein</fullName>
    </submittedName>
</protein>
<name>A0ABN9XSM8_9DINO</name>
<evidence type="ECO:0000313" key="2">
    <source>
        <dbReference type="Proteomes" id="UP001189429"/>
    </source>
</evidence>
<keyword evidence="2" id="KW-1185">Reference proteome</keyword>
<evidence type="ECO:0000313" key="1">
    <source>
        <dbReference type="EMBL" id="CAK0902992.1"/>
    </source>
</evidence>
<proteinExistence type="predicted"/>
<comment type="caution">
    <text evidence="1">The sequence shown here is derived from an EMBL/GenBank/DDBJ whole genome shotgun (WGS) entry which is preliminary data.</text>
</comment>
<sequence>MQRLEAAVALYNTLGRHSSSPAAVHAVLGALASVSLEPKVRCQLVSPDRPGTWKALDGIARVAEAAVDGDADVLAQACLAVGALTAAEAVETRKKMREEVDWEPLVRRVHAVYPQSAATVSEHYCDLLVKRAARSDLRPWRLLTETGE</sequence>
<dbReference type="Proteomes" id="UP001189429">
    <property type="component" value="Unassembled WGS sequence"/>
</dbReference>
<feature type="non-terminal residue" evidence="1">
    <location>
        <position position="148"/>
    </location>
</feature>
<accession>A0ABN9XSM8</accession>
<gene>
    <name evidence="1" type="ORF">PCOR1329_LOCUS79429</name>
</gene>